<evidence type="ECO:0000256" key="8">
    <source>
        <dbReference type="ARBA" id="ARBA00022989"/>
    </source>
</evidence>
<dbReference type="SUPFAM" id="SSF53955">
    <property type="entry name" value="Lysozyme-like"/>
    <property type="match status" value="1"/>
</dbReference>
<dbReference type="InterPro" id="IPR036950">
    <property type="entry name" value="PBP_transglycosylase"/>
</dbReference>
<evidence type="ECO:0000256" key="2">
    <source>
        <dbReference type="ARBA" id="ARBA00022519"/>
    </source>
</evidence>
<dbReference type="InterPro" id="IPR023346">
    <property type="entry name" value="Lysozyme-like_dom_sf"/>
</dbReference>
<comment type="subcellular location">
    <subcellularLocation>
        <location evidence="11">Cell inner membrane</location>
        <topology evidence="11">Single-pass membrane protein</topology>
    </subcellularLocation>
</comment>
<organism evidence="13 14">
    <name type="scientific">Rhodobacter flavimaris</name>
    <dbReference type="NCBI Taxonomy" id="2907145"/>
    <lineage>
        <taxon>Bacteria</taxon>
        <taxon>Pseudomonadati</taxon>
        <taxon>Pseudomonadota</taxon>
        <taxon>Alphaproteobacteria</taxon>
        <taxon>Rhodobacterales</taxon>
        <taxon>Rhodobacter group</taxon>
        <taxon>Rhodobacter</taxon>
    </lineage>
</organism>
<keyword evidence="2 11" id="KW-0997">Cell inner membrane</keyword>
<dbReference type="Gene3D" id="1.10.3810.10">
    <property type="entry name" value="Biosynthetic peptidoglycan transglycosylase-like"/>
    <property type="match status" value="1"/>
</dbReference>
<accession>A0ABS8YZU2</accession>
<sequence>MAQKKTTTGKTKRKPRGQQTQNRALFGWLFKWAARIGLGFIAAMLALVVLYSFINPPTTITIWSEARRLGGVDRQWTPIEEIAPVMARSVVAAEDANFCEHWGFDMRAIRQAIDEGSGRGASTLSQQVVKNVFLWQGRSWLRKAMEAALTPVVEAVWTKRRILEVYLNVAEFDEGVFGVNAAAFRYFRTTPDRLTPRQAALLAAVLPDPKDRSASKPSSFVSRRARSIEDGAQTIRVDGRAMCFEDD</sequence>
<evidence type="ECO:0000256" key="1">
    <source>
        <dbReference type="ARBA" id="ARBA00022475"/>
    </source>
</evidence>
<keyword evidence="7 11" id="KW-0573">Peptidoglycan synthesis</keyword>
<dbReference type="EC" id="2.4.99.28" evidence="11"/>
<dbReference type="HAMAP" id="MF_00766">
    <property type="entry name" value="PGT_MtgA"/>
    <property type="match status" value="1"/>
</dbReference>
<keyword evidence="3 11" id="KW-0328">Glycosyltransferase</keyword>
<evidence type="ECO:0000256" key="3">
    <source>
        <dbReference type="ARBA" id="ARBA00022676"/>
    </source>
</evidence>
<evidence type="ECO:0000256" key="5">
    <source>
        <dbReference type="ARBA" id="ARBA00022692"/>
    </source>
</evidence>
<comment type="pathway">
    <text evidence="11">Cell wall biogenesis; peptidoglycan biosynthesis.</text>
</comment>
<gene>
    <name evidence="11 13" type="primary">mtgA</name>
    <name evidence="13" type="ORF">LZA78_11765</name>
</gene>
<dbReference type="PANTHER" id="PTHR30400">
    <property type="entry name" value="MONOFUNCTIONAL BIOSYNTHETIC PEPTIDOGLYCAN TRANSGLYCOSYLASE"/>
    <property type="match status" value="1"/>
</dbReference>
<dbReference type="Pfam" id="PF00912">
    <property type="entry name" value="Transgly"/>
    <property type="match status" value="1"/>
</dbReference>
<protein>
    <recommendedName>
        <fullName evidence="11">Biosynthetic peptidoglycan transglycosylase</fullName>
        <ecNumber evidence="11">2.4.99.28</ecNumber>
    </recommendedName>
    <alternativeName>
        <fullName evidence="11">Glycan polymerase</fullName>
    </alternativeName>
    <alternativeName>
        <fullName evidence="11">Peptidoglycan glycosyltransferase MtgA</fullName>
        <shortName evidence="11">PGT</shortName>
    </alternativeName>
</protein>
<comment type="function">
    <text evidence="11">Peptidoglycan polymerase that catalyzes glycan chain elongation from lipid-linked precursors.</text>
</comment>
<dbReference type="RefSeq" id="WP_233677131.1">
    <property type="nucleotide sequence ID" value="NZ_JAJUOS010000008.1"/>
</dbReference>
<evidence type="ECO:0000256" key="11">
    <source>
        <dbReference type="HAMAP-Rule" id="MF_00766"/>
    </source>
</evidence>
<comment type="similarity">
    <text evidence="11">Belongs to the glycosyltransferase 51 family.</text>
</comment>
<feature type="transmembrane region" description="Helical" evidence="11">
    <location>
        <begin position="32"/>
        <end position="54"/>
    </location>
</feature>
<keyword evidence="1 11" id="KW-1003">Cell membrane</keyword>
<evidence type="ECO:0000313" key="14">
    <source>
        <dbReference type="Proteomes" id="UP001521181"/>
    </source>
</evidence>
<comment type="catalytic activity">
    <reaction evidence="11">
        <text>[GlcNAc-(1-&gt;4)-Mur2Ac(oyl-L-Ala-gamma-D-Glu-L-Lys-D-Ala-D-Ala)](n)-di-trans,octa-cis-undecaprenyl diphosphate + beta-D-GlcNAc-(1-&gt;4)-Mur2Ac(oyl-L-Ala-gamma-D-Glu-L-Lys-D-Ala-D-Ala)-di-trans,octa-cis-undecaprenyl diphosphate = [GlcNAc-(1-&gt;4)-Mur2Ac(oyl-L-Ala-gamma-D-Glu-L-Lys-D-Ala-D-Ala)](n+1)-di-trans,octa-cis-undecaprenyl diphosphate + di-trans,octa-cis-undecaprenyl diphosphate + H(+)</text>
        <dbReference type="Rhea" id="RHEA:23708"/>
        <dbReference type="Rhea" id="RHEA-COMP:9602"/>
        <dbReference type="Rhea" id="RHEA-COMP:9603"/>
        <dbReference type="ChEBI" id="CHEBI:15378"/>
        <dbReference type="ChEBI" id="CHEBI:58405"/>
        <dbReference type="ChEBI" id="CHEBI:60033"/>
        <dbReference type="ChEBI" id="CHEBI:78435"/>
        <dbReference type="EC" id="2.4.99.28"/>
    </reaction>
</comment>
<proteinExistence type="inferred from homology"/>
<keyword evidence="6 11" id="KW-0133">Cell shape</keyword>
<evidence type="ECO:0000313" key="13">
    <source>
        <dbReference type="EMBL" id="MCE5974162.1"/>
    </source>
</evidence>
<evidence type="ECO:0000259" key="12">
    <source>
        <dbReference type="Pfam" id="PF00912"/>
    </source>
</evidence>
<feature type="domain" description="Glycosyl transferase family 51" evidence="12">
    <location>
        <begin position="71"/>
        <end position="226"/>
    </location>
</feature>
<dbReference type="EMBL" id="JAJUOS010000008">
    <property type="protein sequence ID" value="MCE5974162.1"/>
    <property type="molecule type" value="Genomic_DNA"/>
</dbReference>
<comment type="caution">
    <text evidence="13">The sequence shown here is derived from an EMBL/GenBank/DDBJ whole genome shotgun (WGS) entry which is preliminary data.</text>
</comment>
<dbReference type="PANTHER" id="PTHR30400:SF0">
    <property type="entry name" value="BIOSYNTHETIC PEPTIDOGLYCAN TRANSGLYCOSYLASE"/>
    <property type="match status" value="1"/>
</dbReference>
<keyword evidence="5 11" id="KW-0812">Transmembrane</keyword>
<keyword evidence="8 11" id="KW-1133">Transmembrane helix</keyword>
<reference evidence="13 14" key="1">
    <citation type="submission" date="2021-12" db="EMBL/GenBank/DDBJ databases">
        <title>Sinirhodobacter sp. WL0062 is a bacterium isolated from seawater.</title>
        <authorList>
            <person name="Wang L."/>
            <person name="He W."/>
            <person name="Zhang D.-F."/>
        </authorList>
    </citation>
    <scope>NUCLEOTIDE SEQUENCE [LARGE SCALE GENOMIC DNA]</scope>
    <source>
        <strain evidence="13 14">WL0062</strain>
    </source>
</reference>
<name>A0ABS8YZU2_9RHOB</name>
<dbReference type="NCBIfam" id="TIGR02070">
    <property type="entry name" value="mono_pep_trsgly"/>
    <property type="match status" value="1"/>
</dbReference>
<evidence type="ECO:0000256" key="6">
    <source>
        <dbReference type="ARBA" id="ARBA00022960"/>
    </source>
</evidence>
<keyword evidence="9 11" id="KW-0472">Membrane</keyword>
<dbReference type="InterPro" id="IPR001264">
    <property type="entry name" value="Glyco_trans_51"/>
</dbReference>
<dbReference type="GO" id="GO:0016757">
    <property type="term" value="F:glycosyltransferase activity"/>
    <property type="evidence" value="ECO:0007669"/>
    <property type="project" value="UniProtKB-KW"/>
</dbReference>
<evidence type="ECO:0000256" key="4">
    <source>
        <dbReference type="ARBA" id="ARBA00022679"/>
    </source>
</evidence>
<keyword evidence="4 11" id="KW-0808">Transferase</keyword>
<evidence type="ECO:0000256" key="10">
    <source>
        <dbReference type="ARBA" id="ARBA00023316"/>
    </source>
</evidence>
<evidence type="ECO:0000256" key="9">
    <source>
        <dbReference type="ARBA" id="ARBA00023136"/>
    </source>
</evidence>
<keyword evidence="14" id="KW-1185">Reference proteome</keyword>
<dbReference type="InterPro" id="IPR011812">
    <property type="entry name" value="Pep_trsgly"/>
</dbReference>
<evidence type="ECO:0000256" key="7">
    <source>
        <dbReference type="ARBA" id="ARBA00022984"/>
    </source>
</evidence>
<keyword evidence="10 11" id="KW-0961">Cell wall biogenesis/degradation</keyword>
<dbReference type="Proteomes" id="UP001521181">
    <property type="component" value="Unassembled WGS sequence"/>
</dbReference>